<evidence type="ECO:0000313" key="2">
    <source>
        <dbReference type="Proteomes" id="UP001296776"/>
    </source>
</evidence>
<dbReference type="EMBL" id="NRSJ01000017">
    <property type="protein sequence ID" value="MBK1704979.1"/>
    <property type="molecule type" value="Genomic_DNA"/>
</dbReference>
<reference evidence="1" key="1">
    <citation type="submission" date="2017-08" db="EMBL/GenBank/DDBJ databases">
        <authorList>
            <person name="Imhoff J.F."/>
            <person name="Rahn T."/>
            <person name="Kuenzel S."/>
            <person name="Neulinger S.C."/>
        </authorList>
    </citation>
    <scope>NUCLEOTIDE SEQUENCE</scope>
    <source>
        <strain evidence="1">DSM 11080</strain>
    </source>
</reference>
<proteinExistence type="predicted"/>
<gene>
    <name evidence="1" type="ORF">CKO40_10615</name>
</gene>
<comment type="caution">
    <text evidence="1">The sequence shown here is derived from an EMBL/GenBank/DDBJ whole genome shotgun (WGS) entry which is preliminary data.</text>
</comment>
<sequence length="96" mass="10590">MRRHLATAGRFNGEYLTVDTAAGGLLGLVGGKRTQALQIESATESLFQGDWEDISIRVFQREFFDSARSLAEEYEALTQQAVTLVCYFEPDPGVGD</sequence>
<evidence type="ECO:0000313" key="1">
    <source>
        <dbReference type="EMBL" id="MBK1704979.1"/>
    </source>
</evidence>
<dbReference type="RefSeq" id="WP_200346193.1">
    <property type="nucleotide sequence ID" value="NZ_NRSJ01000017.1"/>
</dbReference>
<accession>A0AAJ0U499</accession>
<reference evidence="1" key="2">
    <citation type="journal article" date="2020" name="Microorganisms">
        <title>Osmotic Adaptation and Compatible Solute Biosynthesis of Phototrophic Bacteria as Revealed from Genome Analyses.</title>
        <authorList>
            <person name="Imhoff J.F."/>
            <person name="Rahn T."/>
            <person name="Kunzel S."/>
            <person name="Keller A."/>
            <person name="Neulinger S.C."/>
        </authorList>
    </citation>
    <scope>NUCLEOTIDE SEQUENCE</scope>
    <source>
        <strain evidence="1">DSM 11080</strain>
    </source>
</reference>
<name>A0AAJ0U499_9GAMM</name>
<protein>
    <submittedName>
        <fullName evidence="1">Uncharacterized protein</fullName>
    </submittedName>
</protein>
<organism evidence="1 2">
    <name type="scientific">Halochromatium glycolicum</name>
    <dbReference type="NCBI Taxonomy" id="85075"/>
    <lineage>
        <taxon>Bacteria</taxon>
        <taxon>Pseudomonadati</taxon>
        <taxon>Pseudomonadota</taxon>
        <taxon>Gammaproteobacteria</taxon>
        <taxon>Chromatiales</taxon>
        <taxon>Chromatiaceae</taxon>
        <taxon>Halochromatium</taxon>
    </lineage>
</organism>
<dbReference type="Proteomes" id="UP001296776">
    <property type="component" value="Unassembled WGS sequence"/>
</dbReference>
<dbReference type="AlphaFoldDB" id="A0AAJ0U499"/>
<keyword evidence="2" id="KW-1185">Reference proteome</keyword>